<protein>
    <recommendedName>
        <fullName evidence="11">GAT domain-containing protein</fullName>
    </recommendedName>
</protein>
<evidence type="ECO:0000259" key="8">
    <source>
        <dbReference type="PROSITE" id="PS50909"/>
    </source>
</evidence>
<feature type="domain" description="GAT" evidence="8">
    <location>
        <begin position="110"/>
        <end position="198"/>
    </location>
</feature>
<dbReference type="GO" id="GO:0016020">
    <property type="term" value="C:membrane"/>
    <property type="evidence" value="ECO:0007669"/>
    <property type="project" value="UniProtKB-SubCell"/>
</dbReference>
<evidence type="ECO:0000313" key="10">
    <source>
        <dbReference type="Proteomes" id="UP000636800"/>
    </source>
</evidence>
<dbReference type="Pfam" id="PF00790">
    <property type="entry name" value="VHS"/>
    <property type="match status" value="1"/>
</dbReference>
<evidence type="ECO:0000256" key="4">
    <source>
        <dbReference type="ARBA" id="ARBA00022927"/>
    </source>
</evidence>
<dbReference type="EMBL" id="JADCNL010000009">
    <property type="protein sequence ID" value="KAG0466345.1"/>
    <property type="molecule type" value="Genomic_DNA"/>
</dbReference>
<dbReference type="Proteomes" id="UP000636800">
    <property type="component" value="Unassembled WGS sequence"/>
</dbReference>
<dbReference type="GO" id="GO:0043328">
    <property type="term" value="P:protein transport to vacuole involved in ubiquitin-dependent protein catabolic process via the multivesicular body sorting pathway"/>
    <property type="evidence" value="ECO:0007669"/>
    <property type="project" value="InterPro"/>
</dbReference>
<dbReference type="PANTHER" id="PTHR45898">
    <property type="entry name" value="TOM1-LIKE PROTEIN"/>
    <property type="match status" value="1"/>
</dbReference>
<keyword evidence="10" id="KW-1185">Reference proteome</keyword>
<reference evidence="9 10" key="1">
    <citation type="journal article" date="2020" name="Nat. Food">
        <title>A phased Vanilla planifolia genome enables genetic improvement of flavour and production.</title>
        <authorList>
            <person name="Hasing T."/>
            <person name="Tang H."/>
            <person name="Brym M."/>
            <person name="Khazi F."/>
            <person name="Huang T."/>
            <person name="Chambers A.H."/>
        </authorList>
    </citation>
    <scope>NUCLEOTIDE SEQUENCE [LARGE SCALE GENOMIC DNA]</scope>
    <source>
        <tissue evidence="9">Leaf</tissue>
    </source>
</reference>
<dbReference type="GO" id="GO:0043130">
    <property type="term" value="F:ubiquitin binding"/>
    <property type="evidence" value="ECO:0007669"/>
    <property type="project" value="InterPro"/>
</dbReference>
<evidence type="ECO:0000256" key="5">
    <source>
        <dbReference type="ARBA" id="ARBA00023136"/>
    </source>
</evidence>
<dbReference type="InterPro" id="IPR038425">
    <property type="entry name" value="GAT_sf"/>
</dbReference>
<feature type="region of interest" description="Disordered" evidence="6">
    <location>
        <begin position="265"/>
        <end position="288"/>
    </location>
</feature>
<feature type="domain" description="VHS" evidence="7">
    <location>
        <begin position="12"/>
        <end position="63"/>
    </location>
</feature>
<dbReference type="SUPFAM" id="SSF89009">
    <property type="entry name" value="GAT-like domain"/>
    <property type="match status" value="1"/>
</dbReference>
<comment type="subcellular location">
    <subcellularLocation>
        <location evidence="1">Membrane</location>
        <topology evidence="1">Peripheral membrane protein</topology>
    </subcellularLocation>
</comment>
<organism evidence="9 10">
    <name type="scientific">Vanilla planifolia</name>
    <name type="common">Vanilla</name>
    <dbReference type="NCBI Taxonomy" id="51239"/>
    <lineage>
        <taxon>Eukaryota</taxon>
        <taxon>Viridiplantae</taxon>
        <taxon>Streptophyta</taxon>
        <taxon>Embryophyta</taxon>
        <taxon>Tracheophyta</taxon>
        <taxon>Spermatophyta</taxon>
        <taxon>Magnoliopsida</taxon>
        <taxon>Liliopsida</taxon>
        <taxon>Asparagales</taxon>
        <taxon>Orchidaceae</taxon>
        <taxon>Vanilloideae</taxon>
        <taxon>Vanilleae</taxon>
        <taxon>Vanilla</taxon>
    </lineage>
</organism>
<accession>A0A835UMV1</accession>
<dbReference type="SMART" id="SM00288">
    <property type="entry name" value="VHS"/>
    <property type="match status" value="1"/>
</dbReference>
<feature type="compositionally biased region" description="Polar residues" evidence="6">
    <location>
        <begin position="269"/>
        <end position="288"/>
    </location>
</feature>
<feature type="region of interest" description="Disordered" evidence="6">
    <location>
        <begin position="217"/>
        <end position="245"/>
    </location>
</feature>
<dbReference type="InterPro" id="IPR008942">
    <property type="entry name" value="ENTH_VHS"/>
</dbReference>
<comment type="similarity">
    <text evidence="2">Belongs to the TOM1 family.</text>
</comment>
<dbReference type="InterPro" id="IPR044836">
    <property type="entry name" value="TOL_plant"/>
</dbReference>
<keyword evidence="5" id="KW-0472">Membrane</keyword>
<dbReference type="GO" id="GO:0035091">
    <property type="term" value="F:phosphatidylinositol binding"/>
    <property type="evidence" value="ECO:0007669"/>
    <property type="project" value="InterPro"/>
</dbReference>
<dbReference type="PANTHER" id="PTHR45898:SF2">
    <property type="entry name" value="TOM1-LIKE PROTEIN 6"/>
    <property type="match status" value="1"/>
</dbReference>
<proteinExistence type="inferred from homology"/>
<dbReference type="AlphaFoldDB" id="A0A835UMV1"/>
<evidence type="ECO:0000256" key="6">
    <source>
        <dbReference type="SAM" id="MobiDB-lite"/>
    </source>
</evidence>
<dbReference type="Gene3D" id="1.20.58.160">
    <property type="match status" value="1"/>
</dbReference>
<evidence type="ECO:0008006" key="11">
    <source>
        <dbReference type="Google" id="ProtNLM"/>
    </source>
</evidence>
<gene>
    <name evidence="9" type="ORF">HPP92_017925</name>
</gene>
<dbReference type="PROSITE" id="PS50909">
    <property type="entry name" value="GAT"/>
    <property type="match status" value="1"/>
</dbReference>
<dbReference type="Pfam" id="PF03127">
    <property type="entry name" value="GAT"/>
    <property type="match status" value="1"/>
</dbReference>
<dbReference type="InterPro" id="IPR002014">
    <property type="entry name" value="VHS_dom"/>
</dbReference>
<dbReference type="GO" id="GO:0005737">
    <property type="term" value="C:cytoplasm"/>
    <property type="evidence" value="ECO:0007669"/>
    <property type="project" value="UniProtKB-ARBA"/>
</dbReference>
<keyword evidence="4" id="KW-0653">Protein transport</keyword>
<dbReference type="SUPFAM" id="SSF48464">
    <property type="entry name" value="ENTH/VHS domain"/>
    <property type="match status" value="1"/>
</dbReference>
<evidence type="ECO:0000256" key="2">
    <source>
        <dbReference type="ARBA" id="ARBA00007708"/>
    </source>
</evidence>
<dbReference type="OrthoDB" id="195446at2759"/>
<dbReference type="Gene3D" id="1.25.40.90">
    <property type="match status" value="1"/>
</dbReference>
<comment type="caution">
    <text evidence="9">The sequence shown here is derived from an EMBL/GenBank/DDBJ whole genome shotgun (WGS) entry which is preliminary data.</text>
</comment>
<name>A0A835UMV1_VANPL</name>
<evidence type="ECO:0000313" key="9">
    <source>
        <dbReference type="EMBL" id="KAG0466345.1"/>
    </source>
</evidence>
<evidence type="ECO:0000256" key="3">
    <source>
        <dbReference type="ARBA" id="ARBA00022448"/>
    </source>
</evidence>
<dbReference type="PROSITE" id="PS50179">
    <property type="entry name" value="VHS"/>
    <property type="match status" value="1"/>
</dbReference>
<sequence length="346" mass="37981">MPSSATSRVQKATSSQLLSPDMIMNRDICDAINSDPWLAKDFVKAVKKRLQNKNSKVQLFSLTRSGVEFPKKEADSSIVIAPSQKTPLPQVGFGVPITTIERLREVMTSERDHFSSSGLDNIRSASELFSRMLQTLNPEGFKGKKGEVVSDLADRCLSHKKRLMQLINSTKNHGLLLEALTLNDQLEVVLAKYDALASSLALPAEDGEDEEEDGFSIIAKRNTTYNSTGGDEAKRPTEGFSSVSSHALVPFGPPATATTSFKVEESLPWKSNQSAQKTSNPFSGSESWEQYHSYPQTSLMPNQGYNPYHSCVAPWALPAMANSPWTDMDVASNPFLSTTTFQFSSS</sequence>
<evidence type="ECO:0000256" key="1">
    <source>
        <dbReference type="ARBA" id="ARBA00004170"/>
    </source>
</evidence>
<keyword evidence="3" id="KW-0813">Transport</keyword>
<dbReference type="CDD" id="cd03561">
    <property type="entry name" value="VHS"/>
    <property type="match status" value="1"/>
</dbReference>
<evidence type="ECO:0000259" key="7">
    <source>
        <dbReference type="PROSITE" id="PS50179"/>
    </source>
</evidence>
<dbReference type="InterPro" id="IPR004152">
    <property type="entry name" value="GAT_dom"/>
</dbReference>